<reference evidence="2" key="1">
    <citation type="submission" date="2013-09" db="EMBL/GenBank/DDBJ databases">
        <title>Analysis of type B2 neurotoxin-encoding plasmid in Clostridium botulinum.</title>
        <authorList>
            <person name="Hosomi K."/>
            <person name="Sakaguchi Y."/>
            <person name="Gotoh K."/>
            <person name="Nakamura K."/>
            <person name="Kohda T."/>
            <person name="Mukamoto M."/>
            <person name="Iida T."/>
            <person name="Kozaki S."/>
        </authorList>
    </citation>
    <scope>NUCLEOTIDE SEQUENCE</scope>
    <source>
        <strain evidence="2">111</strain>
        <plasmid evidence="2">pCB111</plasmid>
    </source>
</reference>
<accession>A0A077K235</accession>
<evidence type="ECO:0000313" key="2">
    <source>
        <dbReference type="EMBL" id="BAP25553.1"/>
    </source>
</evidence>
<dbReference type="EMBL" id="AB855771">
    <property type="protein sequence ID" value="BAP25553.1"/>
    <property type="molecule type" value="Genomic_DNA"/>
</dbReference>
<geneLocation type="plasmid" evidence="2">
    <name>pCB111</name>
</geneLocation>
<keyword evidence="2" id="KW-0614">Plasmid</keyword>
<dbReference type="RefSeq" id="WP_032072307.1">
    <property type="nucleotide sequence ID" value="NC_025146.1"/>
</dbReference>
<dbReference type="Proteomes" id="UP000482543">
    <property type="component" value="Unassembled WGS sequence"/>
</dbReference>
<keyword evidence="1" id="KW-0472">Membrane</keyword>
<keyword evidence="1" id="KW-0812">Transmembrane</keyword>
<proteinExistence type="predicted"/>
<sequence length="156" mass="18637">MKNHFKNYVNHIIFICIIVEALSLIILVSKKCSIENIILLYILPFILVLFITILNNFKDNNKSNIDDKYELIDTLDLYRSKNQFIQKKEINNDTIYCFSCIDREQNISTEIIKENTENHVIVKKINHYKAYVEIYKNIYDKKNVYIIYLPRHLALT</sequence>
<dbReference type="EMBL" id="SWRJ01000006">
    <property type="protein sequence ID" value="NFI22841.1"/>
    <property type="molecule type" value="Genomic_DNA"/>
</dbReference>
<feature type="transmembrane region" description="Helical" evidence="1">
    <location>
        <begin position="12"/>
        <end position="29"/>
    </location>
</feature>
<feature type="transmembrane region" description="Helical" evidence="1">
    <location>
        <begin position="36"/>
        <end position="54"/>
    </location>
</feature>
<evidence type="ECO:0000313" key="4">
    <source>
        <dbReference type="Proteomes" id="UP000482543"/>
    </source>
</evidence>
<dbReference type="AlphaFoldDB" id="A0A077K235"/>
<name>A0A077K235_CLOBO</name>
<evidence type="ECO:0000313" key="3">
    <source>
        <dbReference type="EMBL" id="NFI22841.1"/>
    </source>
</evidence>
<gene>
    <name evidence="3" type="ORF">FC964_16025</name>
</gene>
<reference evidence="3 4" key="2">
    <citation type="submission" date="2019-04" db="EMBL/GenBank/DDBJ databases">
        <title>Genome sequencing of Clostridium botulinum Groups I-IV and Clostridium butyricum.</title>
        <authorList>
            <person name="Brunt J."/>
            <person name="Van Vliet A.H.M."/>
            <person name="Stringer S.C."/>
            <person name="Carter A.T."/>
            <person name="Peck M.W."/>
        </authorList>
    </citation>
    <scope>NUCLEOTIDE SEQUENCE [LARGE SCALE GENOMIC DNA]</scope>
    <source>
        <strain evidence="3 4">IFR 15/034</strain>
    </source>
</reference>
<keyword evidence="1" id="KW-1133">Transmembrane helix</keyword>
<protein>
    <submittedName>
        <fullName evidence="3">5'-nucleotidase</fullName>
    </submittedName>
</protein>
<organism evidence="2">
    <name type="scientific">Clostridium botulinum</name>
    <dbReference type="NCBI Taxonomy" id="1491"/>
    <lineage>
        <taxon>Bacteria</taxon>
        <taxon>Bacillati</taxon>
        <taxon>Bacillota</taxon>
        <taxon>Clostridia</taxon>
        <taxon>Eubacteriales</taxon>
        <taxon>Clostridiaceae</taxon>
        <taxon>Clostridium</taxon>
    </lineage>
</organism>
<evidence type="ECO:0000256" key="1">
    <source>
        <dbReference type="SAM" id="Phobius"/>
    </source>
</evidence>